<sequence>MARLIYASCFIFIFSFSGFCAEQMQHTDIAGTYRIVFFGSQVVKHEKEKDSALDGIADKFYISNNCKKAQELYPAIINHGLRNKCNTVTQSKILDGIVSISYDNANYLHIKSRLQMEGGVVDMSASDRYQYTVYAPIKYGNTLKGKGIVSWNYDSTNNRPSSNSVSFLESPFYITKLGKDILRIDITLVGKNVKVIDKMIKIDAVNTIILEKMDMRSTDLENKIQKQFAKIK</sequence>
<dbReference type="AlphaFoldDB" id="V2Q8R7"/>
<reference evidence="1" key="1">
    <citation type="journal article" date="2014" name="Genome Announc.">
        <title>Draft genome sequences of the altered schaedler flora, a defined bacterial community from gnotobiotic mice.</title>
        <authorList>
            <person name="Wannemuehler M.J."/>
            <person name="Overstreet A.M."/>
            <person name="Ward D.V."/>
            <person name="Phillips G.J."/>
        </authorList>
    </citation>
    <scope>NUCLEOTIDE SEQUENCE</scope>
    <source>
        <strain evidence="1">ASF457</strain>
    </source>
</reference>
<gene>
    <name evidence="1" type="ORF">N508_002090</name>
</gene>
<evidence type="ECO:0000313" key="2">
    <source>
        <dbReference type="Proteomes" id="UP000017429"/>
    </source>
</evidence>
<evidence type="ECO:0000313" key="1">
    <source>
        <dbReference type="EMBL" id="USF24995.1"/>
    </source>
</evidence>
<name>V2Q8R7_9BACT</name>
<proteinExistence type="predicted"/>
<accession>V2Q8R7</accession>
<reference evidence="1" key="2">
    <citation type="submission" date="2022-05" db="EMBL/GenBank/DDBJ databases">
        <authorList>
            <person name="Proctor A.L."/>
            <person name="Phillips G.J."/>
            <person name="Wannemuehler M.J."/>
        </authorList>
    </citation>
    <scope>NUCLEOTIDE SEQUENCE</scope>
    <source>
        <strain evidence="1">ASF457</strain>
    </source>
</reference>
<dbReference type="EMBL" id="CP097562">
    <property type="protein sequence ID" value="USF24995.1"/>
    <property type="molecule type" value="Genomic_DNA"/>
</dbReference>
<dbReference type="Proteomes" id="UP000017429">
    <property type="component" value="Chromosome"/>
</dbReference>
<protein>
    <submittedName>
        <fullName evidence="1">Uncharacterized protein</fullName>
    </submittedName>
</protein>
<dbReference type="RefSeq" id="WP_023276634.1">
    <property type="nucleotide sequence ID" value="NZ_CP097562.1"/>
</dbReference>
<organism evidence="1 2">
    <name type="scientific">Mucispirillum schaedleri ASF457</name>
    <dbReference type="NCBI Taxonomy" id="1379858"/>
    <lineage>
        <taxon>Bacteria</taxon>
        <taxon>Pseudomonadati</taxon>
        <taxon>Deferribacterota</taxon>
        <taxon>Deferribacteres</taxon>
        <taxon>Deferribacterales</taxon>
        <taxon>Mucispirillaceae</taxon>
        <taxon>Mucispirillum</taxon>
    </lineage>
</organism>
<keyword evidence="2" id="KW-1185">Reference proteome</keyword>
<dbReference type="KEGG" id="msch:N508_002090"/>
<reference evidence="1" key="3">
    <citation type="submission" date="2022-06" db="EMBL/GenBank/DDBJ databases">
        <title>Resources to Facilitate Use of the Altered Schaedler Flora (ASF) Mouse Model to Study Microbiome Function.</title>
        <authorList>
            <person name="Proctor A."/>
            <person name="Parvinroo S."/>
            <person name="Richie T."/>
            <person name="Jia X."/>
            <person name="Lee S.T.M."/>
            <person name="Karp P.D."/>
            <person name="Paley S."/>
            <person name="Kostic A.D."/>
            <person name="Pierre J.F."/>
            <person name="Wannemuehler M.J."/>
            <person name="Phillips G.J."/>
        </authorList>
    </citation>
    <scope>NUCLEOTIDE SEQUENCE</scope>
    <source>
        <strain evidence="1">ASF457</strain>
    </source>
</reference>